<dbReference type="EMBL" id="JAKIXB020000001">
    <property type="protein sequence ID" value="KAL1611356.1"/>
    <property type="molecule type" value="Genomic_DNA"/>
</dbReference>
<reference evidence="1 2" key="1">
    <citation type="submission" date="2024-02" db="EMBL/GenBank/DDBJ databases">
        <title>De novo assembly and annotation of 12 fungi associated with fruit tree decline syndrome in Ontario, Canada.</title>
        <authorList>
            <person name="Sulman M."/>
            <person name="Ellouze W."/>
            <person name="Ilyukhin E."/>
        </authorList>
    </citation>
    <scope>NUCLEOTIDE SEQUENCE [LARGE SCALE GENOMIC DNA]</scope>
    <source>
        <strain evidence="1 2">M97-236</strain>
    </source>
</reference>
<keyword evidence="2" id="KW-1185">Reference proteome</keyword>
<comment type="caution">
    <text evidence="1">The sequence shown here is derived from an EMBL/GenBank/DDBJ whole genome shotgun (WGS) entry which is preliminary data.</text>
</comment>
<name>A0ABR3S3V3_9PLEO</name>
<sequence length="282" mass="32004">MNLSPAAIIIARWDNAQDWRELLRLNARFIRGIDQTPPYPNIYLPQGLRNNVQPTMLRLQTYGFLVRYLQTEWSSGPQPNPTNPPNRRWRVAQDRSALHLLLPTNDRIPKVLILELLNRLFQDQENLEVAVLADWVDYPRSSQLSFPSTAKNAEPRPLTLDPRMIDLEKFRSTVNIGTGPESRQGRTVGRAKAAGTKEGLKTANWTRCCAMPYEAVNDVPENSKNTRALGRYVWAAAEAKVLEVVVASKKFKTGIAEEKLDLAEYVETICMNIGMEQVFEEG</sequence>
<accession>A0ABR3S3V3</accession>
<evidence type="ECO:0000313" key="1">
    <source>
        <dbReference type="EMBL" id="KAL1611356.1"/>
    </source>
</evidence>
<protein>
    <submittedName>
        <fullName evidence="1">Uncharacterized protein</fullName>
    </submittedName>
</protein>
<dbReference type="Proteomes" id="UP001521222">
    <property type="component" value="Unassembled WGS sequence"/>
</dbReference>
<organism evidence="1 2">
    <name type="scientific">Nothophoma quercina</name>
    <dbReference type="NCBI Taxonomy" id="749835"/>
    <lineage>
        <taxon>Eukaryota</taxon>
        <taxon>Fungi</taxon>
        <taxon>Dikarya</taxon>
        <taxon>Ascomycota</taxon>
        <taxon>Pezizomycotina</taxon>
        <taxon>Dothideomycetes</taxon>
        <taxon>Pleosporomycetidae</taxon>
        <taxon>Pleosporales</taxon>
        <taxon>Pleosporineae</taxon>
        <taxon>Didymellaceae</taxon>
        <taxon>Nothophoma</taxon>
    </lineage>
</organism>
<proteinExistence type="predicted"/>
<gene>
    <name evidence="1" type="ORF">SLS59_000074</name>
</gene>
<evidence type="ECO:0000313" key="2">
    <source>
        <dbReference type="Proteomes" id="UP001521222"/>
    </source>
</evidence>